<dbReference type="SUPFAM" id="SSF52540">
    <property type="entry name" value="P-loop containing nucleoside triphosphate hydrolases"/>
    <property type="match status" value="1"/>
</dbReference>
<evidence type="ECO:0000313" key="3">
    <source>
        <dbReference type="Proteomes" id="UP000620124"/>
    </source>
</evidence>
<proteinExistence type="predicted"/>
<feature type="region of interest" description="Disordered" evidence="1">
    <location>
        <begin position="321"/>
        <end position="382"/>
    </location>
</feature>
<evidence type="ECO:0000313" key="2">
    <source>
        <dbReference type="EMBL" id="KAF7341364.1"/>
    </source>
</evidence>
<dbReference type="AlphaFoldDB" id="A0A8H7CKS2"/>
<reference evidence="2" key="1">
    <citation type="submission" date="2020-05" db="EMBL/GenBank/DDBJ databases">
        <title>Mycena genomes resolve the evolution of fungal bioluminescence.</title>
        <authorList>
            <person name="Tsai I.J."/>
        </authorList>
    </citation>
    <scope>NUCLEOTIDE SEQUENCE</scope>
    <source>
        <strain evidence="2">CCC161011</strain>
    </source>
</reference>
<accession>A0A8H7CKS2</accession>
<dbReference type="GO" id="GO:0003924">
    <property type="term" value="F:GTPase activity"/>
    <property type="evidence" value="ECO:0007669"/>
    <property type="project" value="InterPro"/>
</dbReference>
<dbReference type="GO" id="GO:0005525">
    <property type="term" value="F:GTP binding"/>
    <property type="evidence" value="ECO:0007669"/>
    <property type="project" value="InterPro"/>
</dbReference>
<dbReference type="Gene3D" id="3.40.50.300">
    <property type="entry name" value="P-loop containing nucleotide triphosphate hydrolases"/>
    <property type="match status" value="1"/>
</dbReference>
<comment type="caution">
    <text evidence="2">The sequence shown here is derived from an EMBL/GenBank/DDBJ whole genome shotgun (WGS) entry which is preliminary data.</text>
</comment>
<dbReference type="SMART" id="SM00175">
    <property type="entry name" value="RAB"/>
    <property type="match status" value="1"/>
</dbReference>
<dbReference type="InterPro" id="IPR050209">
    <property type="entry name" value="Rab_GTPases_membrane_traffic"/>
</dbReference>
<dbReference type="Pfam" id="PF00071">
    <property type="entry name" value="Ras"/>
    <property type="match status" value="1"/>
</dbReference>
<feature type="compositionally biased region" description="Low complexity" evidence="1">
    <location>
        <begin position="404"/>
        <end position="416"/>
    </location>
</feature>
<protein>
    <submittedName>
        <fullName evidence="2">Ras-domain-containing protein</fullName>
    </submittedName>
</protein>
<dbReference type="PANTHER" id="PTHR47979">
    <property type="entry name" value="DRAB11-RELATED"/>
    <property type="match status" value="1"/>
</dbReference>
<dbReference type="InterPro" id="IPR001806">
    <property type="entry name" value="Small_GTPase"/>
</dbReference>
<sequence length="425" mass="46164">MKVVWDPGVFNERAGWPRTLFVSENVFEDARVSGSTRAQFRFLFLACWLATQPITHSGPEETVVKLKCWDTAGPESFRSVTRSCYRGAAEGGSSCPTSDSLLVYDVTSRRSFDNLRTWLADVCAHTDAHASCILMGNKRDLCEGEAWTASLVYRVVAREPRECATLERVFHSPFPHLLTLNLAPDRWKWRSSLRRRRYALFHVIILASLFPPCTLPGSGRFVSFPIARLGPPRALSSAFSSARISIASTSPPLVPHSLLPRSLPRPSACPLRTSFLPSLPRPIPFPFYVPISPLLTSSPFLPSLPPLLPLPPLPFLPPPPPPSPPSPLLPLPPLPSSPSSPPSPPFLPSSPPSPPFLPLLPSLLLPPPPSSPPSPPFLPSSPSLSSLPPLLPFLPPPSSPLLPSSSPFLPSSLSPLPRLPPIPPV</sequence>
<keyword evidence="3" id="KW-1185">Reference proteome</keyword>
<dbReference type="EMBL" id="JACAZI010000018">
    <property type="protein sequence ID" value="KAF7341364.1"/>
    <property type="molecule type" value="Genomic_DNA"/>
</dbReference>
<organism evidence="2 3">
    <name type="scientific">Mycena venus</name>
    <dbReference type="NCBI Taxonomy" id="2733690"/>
    <lineage>
        <taxon>Eukaryota</taxon>
        <taxon>Fungi</taxon>
        <taxon>Dikarya</taxon>
        <taxon>Basidiomycota</taxon>
        <taxon>Agaricomycotina</taxon>
        <taxon>Agaricomycetes</taxon>
        <taxon>Agaricomycetidae</taxon>
        <taxon>Agaricales</taxon>
        <taxon>Marasmiineae</taxon>
        <taxon>Mycenaceae</taxon>
        <taxon>Mycena</taxon>
    </lineage>
</organism>
<dbReference type="InterPro" id="IPR027417">
    <property type="entry name" value="P-loop_NTPase"/>
</dbReference>
<feature type="region of interest" description="Disordered" evidence="1">
    <location>
        <begin position="404"/>
        <end position="425"/>
    </location>
</feature>
<evidence type="ECO:0000256" key="1">
    <source>
        <dbReference type="SAM" id="MobiDB-lite"/>
    </source>
</evidence>
<name>A0A8H7CKS2_9AGAR</name>
<dbReference type="Proteomes" id="UP000620124">
    <property type="component" value="Unassembled WGS sequence"/>
</dbReference>
<feature type="compositionally biased region" description="Pro residues" evidence="1">
    <location>
        <begin position="321"/>
        <end position="379"/>
    </location>
</feature>
<gene>
    <name evidence="2" type="ORF">MVEN_01872900</name>
</gene>